<feature type="transmembrane region" description="Helical" evidence="1">
    <location>
        <begin position="97"/>
        <end position="115"/>
    </location>
</feature>
<feature type="transmembrane region" description="Helical" evidence="1">
    <location>
        <begin position="69"/>
        <end position="88"/>
    </location>
</feature>
<dbReference type="AlphaFoldDB" id="A0A369WP44"/>
<dbReference type="OrthoDB" id="6088859at2"/>
<accession>A0A369WP44</accession>
<gene>
    <name evidence="2" type="ORF">DV711_09745</name>
</gene>
<name>A0A369WP44_9GAMM</name>
<proteinExistence type="predicted"/>
<evidence type="ECO:0000313" key="2">
    <source>
        <dbReference type="EMBL" id="RDE22839.1"/>
    </source>
</evidence>
<dbReference type="EMBL" id="QQOH01000002">
    <property type="protein sequence ID" value="RDE22839.1"/>
    <property type="molecule type" value="Genomic_DNA"/>
</dbReference>
<comment type="caution">
    <text evidence="2">The sequence shown here is derived from an EMBL/GenBank/DDBJ whole genome shotgun (WGS) entry which is preliminary data.</text>
</comment>
<reference evidence="2 3" key="1">
    <citation type="submission" date="2018-07" db="EMBL/GenBank/DDBJ databases">
        <title>Motiliproteus coralliicola sp. nov., a bacterium isolated from Coral.</title>
        <authorList>
            <person name="Wang G."/>
        </authorList>
    </citation>
    <scope>NUCLEOTIDE SEQUENCE [LARGE SCALE GENOMIC DNA]</scope>
    <source>
        <strain evidence="2 3">C34</strain>
    </source>
</reference>
<evidence type="ECO:0000313" key="3">
    <source>
        <dbReference type="Proteomes" id="UP000253769"/>
    </source>
</evidence>
<keyword evidence="1" id="KW-0472">Membrane</keyword>
<evidence type="ECO:0000256" key="1">
    <source>
        <dbReference type="SAM" id="Phobius"/>
    </source>
</evidence>
<sequence>MEPIIVFLLCGVFPMSAAIAASKLMKMPEEERPAWVREEAKLQRVVMLGNLFGLVLIAALWYGFTRLEWWIPVLCLVLTFPVIHLMVIERLFGLSKSFMFSGALSLASPVLLWLHW</sequence>
<evidence type="ECO:0008006" key="4">
    <source>
        <dbReference type="Google" id="ProtNLM"/>
    </source>
</evidence>
<dbReference type="RefSeq" id="WP_114695472.1">
    <property type="nucleotide sequence ID" value="NZ_QQOH01000002.1"/>
</dbReference>
<keyword evidence="1" id="KW-1133">Transmembrane helix</keyword>
<feature type="transmembrane region" description="Helical" evidence="1">
    <location>
        <begin position="6"/>
        <end position="24"/>
    </location>
</feature>
<keyword evidence="1" id="KW-0812">Transmembrane</keyword>
<protein>
    <recommendedName>
        <fullName evidence="4">DUF3325 domain-containing protein</fullName>
    </recommendedName>
</protein>
<feature type="transmembrane region" description="Helical" evidence="1">
    <location>
        <begin position="45"/>
        <end position="63"/>
    </location>
</feature>
<keyword evidence="3" id="KW-1185">Reference proteome</keyword>
<organism evidence="2 3">
    <name type="scientific">Motiliproteus coralliicola</name>
    <dbReference type="NCBI Taxonomy" id="2283196"/>
    <lineage>
        <taxon>Bacteria</taxon>
        <taxon>Pseudomonadati</taxon>
        <taxon>Pseudomonadota</taxon>
        <taxon>Gammaproteobacteria</taxon>
        <taxon>Oceanospirillales</taxon>
        <taxon>Oceanospirillaceae</taxon>
        <taxon>Motiliproteus</taxon>
    </lineage>
</organism>
<dbReference type="Proteomes" id="UP000253769">
    <property type="component" value="Unassembled WGS sequence"/>
</dbReference>